<gene>
    <name evidence="2" type="ORF">MZO42_18985</name>
</gene>
<dbReference type="SUPFAM" id="SSF54593">
    <property type="entry name" value="Glyoxalase/Bleomycin resistance protein/Dihydroxybiphenyl dioxygenase"/>
    <property type="match status" value="1"/>
</dbReference>
<dbReference type="InterPro" id="IPR029068">
    <property type="entry name" value="Glyas_Bleomycin-R_OHBP_Dase"/>
</dbReference>
<evidence type="ECO:0000259" key="1">
    <source>
        <dbReference type="PROSITE" id="PS51819"/>
    </source>
</evidence>
<sequence length="135" mass="14606">MRITLLSIIVDDQPKALAFYRDVLGFVVKQDVPTGPPGAPHWITLAAPDRLDGACISLEPNFFPYVKTYQAALKENGVPLTAFEVDDIATEHARLSAAGVVFKGPPSQGDAAMPSMATFDDTVGNWIMLYEKPKG</sequence>
<dbReference type="InterPro" id="IPR037523">
    <property type="entry name" value="VOC_core"/>
</dbReference>
<dbReference type="PANTHER" id="PTHR36437:SF2">
    <property type="entry name" value="GLYOXALASE_BLEOMYCIN RESISTANCE PROTEIN_DIOXYGENASE"/>
    <property type="match status" value="1"/>
</dbReference>
<reference evidence="2" key="1">
    <citation type="submission" date="2022-04" db="EMBL/GenBank/DDBJ databases">
        <title>Tomato heritable bacteria conferring resistance against bacterial wilt.</title>
        <authorList>
            <person name="Yin J."/>
        </authorList>
    </citation>
    <scope>NUCLEOTIDE SEQUENCE</scope>
    <source>
        <strain evidence="2">Cra20</strain>
    </source>
</reference>
<organism evidence="2">
    <name type="scientific">Sphingomonas psychrotolerans</name>
    <dbReference type="NCBI Taxonomy" id="1327635"/>
    <lineage>
        <taxon>Bacteria</taxon>
        <taxon>Pseudomonadati</taxon>
        <taxon>Pseudomonadota</taxon>
        <taxon>Alphaproteobacteria</taxon>
        <taxon>Sphingomonadales</taxon>
        <taxon>Sphingomonadaceae</taxon>
        <taxon>Sphingomonas</taxon>
    </lineage>
</organism>
<dbReference type="EMBL" id="JALMLT010000005">
    <property type="protein sequence ID" value="MDT8760792.1"/>
    <property type="molecule type" value="Genomic_DNA"/>
</dbReference>
<dbReference type="Gene3D" id="3.10.180.10">
    <property type="entry name" value="2,3-Dihydroxybiphenyl 1,2-Dioxygenase, domain 1"/>
    <property type="match status" value="1"/>
</dbReference>
<evidence type="ECO:0000313" key="2">
    <source>
        <dbReference type="EMBL" id="MDT8760792.1"/>
    </source>
</evidence>
<dbReference type="InterPro" id="IPR004360">
    <property type="entry name" value="Glyas_Fos-R_dOase_dom"/>
</dbReference>
<feature type="domain" description="VOC" evidence="1">
    <location>
        <begin position="2"/>
        <end position="132"/>
    </location>
</feature>
<dbReference type="Pfam" id="PF00903">
    <property type="entry name" value="Glyoxalase"/>
    <property type="match status" value="1"/>
</dbReference>
<protein>
    <submittedName>
        <fullName evidence="2">VOC family protein</fullName>
    </submittedName>
</protein>
<comment type="caution">
    <text evidence="2">The sequence shown here is derived from an EMBL/GenBank/DDBJ whole genome shotgun (WGS) entry which is preliminary data.</text>
</comment>
<name>A0ABU3N8I4_9SPHN</name>
<proteinExistence type="predicted"/>
<dbReference type="PROSITE" id="PS51819">
    <property type="entry name" value="VOC"/>
    <property type="match status" value="1"/>
</dbReference>
<accession>A0ABU3N8I4</accession>
<dbReference type="PANTHER" id="PTHR36437">
    <property type="entry name" value="GLYOXALASE/BLEOMYCIN RESISTANCE PROTEIN/DIOXYGENASE"/>
    <property type="match status" value="1"/>
</dbReference>